<sequence length="303" mass="33289">MNQPRLIVSDIDGTLLNSKERVSPRLRDAVRRLTASGTIFTLASGRPARWMLPVLEQLPIRPLCICANGAVTYDSARDEIVRAKTLSPEDMRSIVETSLEHTRHLPTHLPEYLFGRQAGPRVPAGPGVGFGVERAGASAFDRAEELYVVEPDFTHAWESEEHLICPVEEVISQPAVKLLGRNPNVTSRQIYDALVDHIDPELTHMSYSWGGGLVEFSAPGVTKRSAIEELIAHLNEQAAPGTEPIRREDVVVFGDMPNDLEMIEWAGLGVAMGNAEDQVKVAADVVTTSNDDDGVAEVLQRWL</sequence>
<dbReference type="Gene3D" id="3.40.50.1000">
    <property type="entry name" value="HAD superfamily/HAD-like"/>
    <property type="match status" value="1"/>
</dbReference>
<accession>A0A2W5BCV1</accession>
<dbReference type="AlphaFoldDB" id="A0A2W5BCV1"/>
<name>A0A2W5BCV1_9CORY</name>
<dbReference type="PROSITE" id="PS01228">
    <property type="entry name" value="COF_1"/>
    <property type="match status" value="1"/>
</dbReference>
<dbReference type="SFLD" id="SFLDS00003">
    <property type="entry name" value="Haloacid_Dehalogenase"/>
    <property type="match status" value="1"/>
</dbReference>
<keyword evidence="1" id="KW-0378">Hydrolase</keyword>
<evidence type="ECO:0000313" key="1">
    <source>
        <dbReference type="EMBL" id="PZP02260.1"/>
    </source>
</evidence>
<dbReference type="InterPro" id="IPR036412">
    <property type="entry name" value="HAD-like_sf"/>
</dbReference>
<dbReference type="InterPro" id="IPR023214">
    <property type="entry name" value="HAD_sf"/>
</dbReference>
<dbReference type="GO" id="GO:0005829">
    <property type="term" value="C:cytosol"/>
    <property type="evidence" value="ECO:0007669"/>
    <property type="project" value="TreeGrafter"/>
</dbReference>
<reference evidence="1 2" key="1">
    <citation type="submission" date="2017-11" db="EMBL/GenBank/DDBJ databases">
        <title>Infants hospitalized years apart are colonized by the same room-sourced microbial strains.</title>
        <authorList>
            <person name="Brooks B."/>
            <person name="Olm M.R."/>
            <person name="Firek B.A."/>
            <person name="Baker R."/>
            <person name="Thomas B.C."/>
            <person name="Morowitz M.J."/>
            <person name="Banfield J.F."/>
        </authorList>
    </citation>
    <scope>NUCLEOTIDE SEQUENCE [LARGE SCALE GENOMIC DNA]</scope>
    <source>
        <strain evidence="1">S2_012_000_R3_87</strain>
    </source>
</reference>
<dbReference type="GO" id="GO:0000287">
    <property type="term" value="F:magnesium ion binding"/>
    <property type="evidence" value="ECO:0007669"/>
    <property type="project" value="TreeGrafter"/>
</dbReference>
<organism evidence="1 2">
    <name type="scientific">Corynebacterium urealyticum</name>
    <dbReference type="NCBI Taxonomy" id="43771"/>
    <lineage>
        <taxon>Bacteria</taxon>
        <taxon>Bacillati</taxon>
        <taxon>Actinomycetota</taxon>
        <taxon>Actinomycetes</taxon>
        <taxon>Mycobacteriales</taxon>
        <taxon>Corynebacteriaceae</taxon>
        <taxon>Corynebacterium</taxon>
    </lineage>
</organism>
<dbReference type="EMBL" id="QFNY01000041">
    <property type="protein sequence ID" value="PZP02260.1"/>
    <property type="molecule type" value="Genomic_DNA"/>
</dbReference>
<evidence type="ECO:0000313" key="2">
    <source>
        <dbReference type="Proteomes" id="UP000249451"/>
    </source>
</evidence>
<dbReference type="CDD" id="cd07516">
    <property type="entry name" value="HAD_Pase"/>
    <property type="match status" value="1"/>
</dbReference>
<dbReference type="Gene3D" id="3.30.1240.10">
    <property type="match status" value="1"/>
</dbReference>
<comment type="caution">
    <text evidence="1">The sequence shown here is derived from an EMBL/GenBank/DDBJ whole genome shotgun (WGS) entry which is preliminary data.</text>
</comment>
<dbReference type="InterPro" id="IPR006379">
    <property type="entry name" value="HAD-SF_hydro_IIB"/>
</dbReference>
<dbReference type="SFLD" id="SFLDG01140">
    <property type="entry name" value="C2.B:_Phosphomannomutase_and_P"/>
    <property type="match status" value="1"/>
</dbReference>
<dbReference type="GO" id="GO:0016791">
    <property type="term" value="F:phosphatase activity"/>
    <property type="evidence" value="ECO:0007669"/>
    <property type="project" value="TreeGrafter"/>
</dbReference>
<dbReference type="PANTHER" id="PTHR10000:SF8">
    <property type="entry name" value="HAD SUPERFAMILY HYDROLASE-LIKE, TYPE 3"/>
    <property type="match status" value="1"/>
</dbReference>
<proteinExistence type="predicted"/>
<gene>
    <name evidence="1" type="ORF">DI609_02725</name>
</gene>
<dbReference type="SUPFAM" id="SSF56784">
    <property type="entry name" value="HAD-like"/>
    <property type="match status" value="1"/>
</dbReference>
<dbReference type="Pfam" id="PF08282">
    <property type="entry name" value="Hydrolase_3"/>
    <property type="match status" value="1"/>
</dbReference>
<protein>
    <submittedName>
        <fullName evidence="1">HAD family hydrolase</fullName>
    </submittedName>
</protein>
<dbReference type="NCBIfam" id="TIGR01484">
    <property type="entry name" value="HAD-SF-IIB"/>
    <property type="match status" value="1"/>
</dbReference>
<dbReference type="PANTHER" id="PTHR10000">
    <property type="entry name" value="PHOSPHOSERINE PHOSPHATASE"/>
    <property type="match status" value="1"/>
</dbReference>
<dbReference type="Proteomes" id="UP000249451">
    <property type="component" value="Unassembled WGS sequence"/>
</dbReference>